<evidence type="ECO:0008006" key="3">
    <source>
        <dbReference type="Google" id="ProtNLM"/>
    </source>
</evidence>
<evidence type="ECO:0000313" key="2">
    <source>
        <dbReference type="Proteomes" id="UP001144372"/>
    </source>
</evidence>
<comment type="caution">
    <text evidence="1">The sequence shown here is derived from an EMBL/GenBank/DDBJ whole genome shotgun (WGS) entry which is preliminary data.</text>
</comment>
<reference evidence="1" key="1">
    <citation type="submission" date="2022-12" db="EMBL/GenBank/DDBJ databases">
        <title>Reference genome sequencing for broad-spectrum identification of bacterial and archaeal isolates by mass spectrometry.</title>
        <authorList>
            <person name="Sekiguchi Y."/>
            <person name="Tourlousse D.M."/>
        </authorList>
    </citation>
    <scope>NUCLEOTIDE SEQUENCE</scope>
    <source>
        <strain evidence="1">ASRB1</strain>
    </source>
</reference>
<dbReference type="Pfam" id="PF10049">
    <property type="entry name" value="DUF2283"/>
    <property type="match status" value="1"/>
</dbReference>
<proteinExistence type="predicted"/>
<evidence type="ECO:0000313" key="1">
    <source>
        <dbReference type="EMBL" id="GLI36446.1"/>
    </source>
</evidence>
<dbReference type="PANTHER" id="PTHR37029">
    <property type="entry name" value="SSR1768 PROTEIN"/>
    <property type="match status" value="1"/>
</dbReference>
<sequence length="90" mass="10237">MVFQYYPDDDMLYIEFTDGTSIESEEVAPGIVLDFDERGRVVGMEIEDAGQQVDLSKLELNSMPIATLIFTKRREAEGVQTQRVNKEMSV</sequence>
<gene>
    <name evidence="1" type="ORF">DAMNIGENAA_38790</name>
</gene>
<dbReference type="AlphaFoldDB" id="A0A9W6FX10"/>
<dbReference type="Proteomes" id="UP001144372">
    <property type="component" value="Unassembled WGS sequence"/>
</dbReference>
<protein>
    <recommendedName>
        <fullName evidence="3">DUF2283 domain-containing protein</fullName>
    </recommendedName>
</protein>
<accession>A0A9W6FX10</accession>
<dbReference type="PANTHER" id="PTHR37029:SF1">
    <property type="entry name" value="SSR1768 PROTEIN"/>
    <property type="match status" value="1"/>
</dbReference>
<dbReference type="InterPro" id="IPR019270">
    <property type="entry name" value="DUF2283"/>
</dbReference>
<name>A0A9W6FX10_9BACT</name>
<organism evidence="1 2">
    <name type="scientific">Desulforhabdus amnigena</name>
    <dbReference type="NCBI Taxonomy" id="40218"/>
    <lineage>
        <taxon>Bacteria</taxon>
        <taxon>Pseudomonadati</taxon>
        <taxon>Thermodesulfobacteriota</taxon>
        <taxon>Syntrophobacteria</taxon>
        <taxon>Syntrophobacterales</taxon>
        <taxon>Syntrophobacteraceae</taxon>
        <taxon>Desulforhabdus</taxon>
    </lineage>
</organism>
<keyword evidence="2" id="KW-1185">Reference proteome</keyword>
<dbReference type="RefSeq" id="WP_281796894.1">
    <property type="nucleotide sequence ID" value="NZ_BSDR01000001.1"/>
</dbReference>
<dbReference type="EMBL" id="BSDR01000001">
    <property type="protein sequence ID" value="GLI36446.1"/>
    <property type="molecule type" value="Genomic_DNA"/>
</dbReference>